<dbReference type="RefSeq" id="WP_106393563.1">
    <property type="nucleotide sequence ID" value="NZ_PVNK01000186.1"/>
</dbReference>
<evidence type="ECO:0000313" key="2">
    <source>
        <dbReference type="Proteomes" id="UP000237968"/>
    </source>
</evidence>
<dbReference type="NCBIfam" id="NF038133">
    <property type="entry name" value="choice_anch_L"/>
    <property type="match status" value="1"/>
</dbReference>
<gene>
    <name evidence="1" type="ORF">ENSA5_42800</name>
</gene>
<dbReference type="InterPro" id="IPR049804">
    <property type="entry name" value="Choice_anch_L"/>
</dbReference>
<dbReference type="Proteomes" id="UP000237968">
    <property type="component" value="Unassembled WGS sequence"/>
</dbReference>
<dbReference type="OrthoDB" id="5480856at2"/>
<protein>
    <submittedName>
        <fullName evidence="1">Uncharacterized protein</fullName>
    </submittedName>
</protein>
<proteinExistence type="predicted"/>
<name>A0A2S9XL19_9BACT</name>
<dbReference type="PROSITE" id="PS51257">
    <property type="entry name" value="PROKAR_LIPOPROTEIN"/>
    <property type="match status" value="1"/>
</dbReference>
<keyword evidence="2" id="KW-1185">Reference proteome</keyword>
<organism evidence="1 2">
    <name type="scientific">Enhygromyxa salina</name>
    <dbReference type="NCBI Taxonomy" id="215803"/>
    <lineage>
        <taxon>Bacteria</taxon>
        <taxon>Pseudomonadati</taxon>
        <taxon>Myxococcota</taxon>
        <taxon>Polyangia</taxon>
        <taxon>Nannocystales</taxon>
        <taxon>Nannocystaceae</taxon>
        <taxon>Enhygromyxa</taxon>
    </lineage>
</organism>
<reference evidence="1 2" key="1">
    <citation type="submission" date="2018-03" db="EMBL/GenBank/DDBJ databases">
        <title>Draft Genome Sequences of the Obligatory Marine Myxobacteria Enhygromyxa salina SWB005.</title>
        <authorList>
            <person name="Poehlein A."/>
            <person name="Moghaddam J.A."/>
            <person name="Harms H."/>
            <person name="Alanjari M."/>
            <person name="Koenig G.M."/>
            <person name="Daniel R."/>
            <person name="Schaeberle T.F."/>
        </authorList>
    </citation>
    <scope>NUCLEOTIDE SEQUENCE [LARGE SCALE GENOMIC DNA]</scope>
    <source>
        <strain evidence="1 2">SWB005</strain>
    </source>
</reference>
<dbReference type="EMBL" id="PVNK01000186">
    <property type="protein sequence ID" value="PRP93381.1"/>
    <property type="molecule type" value="Genomic_DNA"/>
</dbReference>
<evidence type="ECO:0000313" key="1">
    <source>
        <dbReference type="EMBL" id="PRP93381.1"/>
    </source>
</evidence>
<comment type="caution">
    <text evidence="1">The sequence shown here is derived from an EMBL/GenBank/DDBJ whole genome shotgun (WGS) entry which is preliminary data.</text>
</comment>
<accession>A0A2S9XL19</accession>
<sequence>MARRLSLVGLALLTGCELSTVVGVRDLATEGGGASEVGDSDDQPVLDLPPDDCAPPAPVSCDASSDDPLQVVGLDCVGGIPAAGGVSAPAGAVAPHLGPLGPYEVREGEKFLILSTGLAGHLGLSLAELAAVCDPDDWPEFCPNTQHGAGPTTLPAPMTVEPVDDTLTCADDPSLIGAGDCSNSLYDQWAACEGGCEVWDYAELRVGLTVPDHAQGLAFDFAFMSVEWPSFAGGGFNDMFVAWLESESWTGNVSFDTAGNPITVNAGFTDYTGDELDGFAMEGHAGTRWLTTGFGLEPGESVELVLAVFDLTDDDHDSVVLLDAFRWTCDGARPLTEPVP</sequence>
<dbReference type="AlphaFoldDB" id="A0A2S9XL19"/>